<evidence type="ECO:0000256" key="1">
    <source>
        <dbReference type="SAM" id="MobiDB-lite"/>
    </source>
</evidence>
<feature type="compositionally biased region" description="Basic and acidic residues" evidence="1">
    <location>
        <begin position="73"/>
        <end position="87"/>
    </location>
</feature>
<feature type="compositionally biased region" description="Basic and acidic residues" evidence="1">
    <location>
        <begin position="18"/>
        <end position="29"/>
    </location>
</feature>
<accession>A0ABU6UIT7</accession>
<keyword evidence="3" id="KW-1185">Reference proteome</keyword>
<comment type="caution">
    <text evidence="2">The sequence shown here is derived from an EMBL/GenBank/DDBJ whole genome shotgun (WGS) entry which is preliminary data.</text>
</comment>
<feature type="region of interest" description="Disordered" evidence="1">
    <location>
        <begin position="1"/>
        <end position="87"/>
    </location>
</feature>
<evidence type="ECO:0000313" key="3">
    <source>
        <dbReference type="Proteomes" id="UP001341840"/>
    </source>
</evidence>
<evidence type="ECO:0000313" key="2">
    <source>
        <dbReference type="EMBL" id="MED6160632.1"/>
    </source>
</evidence>
<proteinExistence type="predicted"/>
<name>A0ABU6UIT7_9FABA</name>
<reference evidence="2 3" key="1">
    <citation type="journal article" date="2023" name="Plants (Basel)">
        <title>Bridging the Gap: Combining Genomics and Transcriptomics Approaches to Understand Stylosanthes scabra, an Orphan Legume from the Brazilian Caatinga.</title>
        <authorList>
            <person name="Ferreira-Neto J.R.C."/>
            <person name="da Silva M.D."/>
            <person name="Binneck E."/>
            <person name="de Melo N.F."/>
            <person name="da Silva R.H."/>
            <person name="de Melo A.L.T.M."/>
            <person name="Pandolfi V."/>
            <person name="Bustamante F.O."/>
            <person name="Brasileiro-Vidal A.C."/>
            <person name="Benko-Iseppon A.M."/>
        </authorList>
    </citation>
    <scope>NUCLEOTIDE SEQUENCE [LARGE SCALE GENOMIC DNA]</scope>
    <source>
        <tissue evidence="2">Leaves</tissue>
    </source>
</reference>
<organism evidence="2 3">
    <name type="scientific">Stylosanthes scabra</name>
    <dbReference type="NCBI Taxonomy" id="79078"/>
    <lineage>
        <taxon>Eukaryota</taxon>
        <taxon>Viridiplantae</taxon>
        <taxon>Streptophyta</taxon>
        <taxon>Embryophyta</taxon>
        <taxon>Tracheophyta</taxon>
        <taxon>Spermatophyta</taxon>
        <taxon>Magnoliopsida</taxon>
        <taxon>eudicotyledons</taxon>
        <taxon>Gunneridae</taxon>
        <taxon>Pentapetalae</taxon>
        <taxon>rosids</taxon>
        <taxon>fabids</taxon>
        <taxon>Fabales</taxon>
        <taxon>Fabaceae</taxon>
        <taxon>Papilionoideae</taxon>
        <taxon>50 kb inversion clade</taxon>
        <taxon>dalbergioids sensu lato</taxon>
        <taxon>Dalbergieae</taxon>
        <taxon>Pterocarpus clade</taxon>
        <taxon>Stylosanthes</taxon>
    </lineage>
</organism>
<dbReference type="EMBL" id="JASCZI010121222">
    <property type="protein sequence ID" value="MED6160632.1"/>
    <property type="molecule type" value="Genomic_DNA"/>
</dbReference>
<feature type="compositionally biased region" description="Basic and acidic residues" evidence="1">
    <location>
        <begin position="38"/>
        <end position="55"/>
    </location>
</feature>
<protein>
    <submittedName>
        <fullName evidence="2">Uncharacterized protein</fullName>
    </submittedName>
</protein>
<dbReference type="Proteomes" id="UP001341840">
    <property type="component" value="Unassembled WGS sequence"/>
</dbReference>
<sequence length="121" mass="13936">MRGGYVRGGHSRAHNHLQRKEEKKVREEDWMIEGGAEEAERQGDAPKRSFRETVRGGKNPVTTVEGENGTKQGRPEPEKNTDEEARELPKKIASEVRLEKINGVYHFFLGENTLKQLRRIR</sequence>
<gene>
    <name evidence="2" type="ORF">PIB30_053227</name>
</gene>